<dbReference type="Gene3D" id="3.40.190.170">
    <property type="entry name" value="Bacterial extracellular solute-binding protein, family 7"/>
    <property type="match status" value="1"/>
</dbReference>
<accession>A0A4Y4EUC4</accession>
<dbReference type="EMBL" id="BJOC01000008">
    <property type="protein sequence ID" value="GED21419.1"/>
    <property type="molecule type" value="Genomic_DNA"/>
</dbReference>
<gene>
    <name evidence="3" type="ORF">HHA01_03960</name>
</gene>
<protein>
    <submittedName>
        <fullName evidence="3">C4-dicarboxylate ABC transporter</fullName>
    </submittedName>
</protein>
<dbReference type="InterPro" id="IPR018389">
    <property type="entry name" value="DctP_fam"/>
</dbReference>
<dbReference type="PIRSF" id="PIRSF006470">
    <property type="entry name" value="DctB"/>
    <property type="match status" value="1"/>
</dbReference>
<dbReference type="InterPro" id="IPR004682">
    <property type="entry name" value="TRAP_DctP"/>
</dbReference>
<feature type="chain" id="PRO_5021271040" evidence="2">
    <location>
        <begin position="32"/>
        <end position="334"/>
    </location>
</feature>
<dbReference type="Pfam" id="PF03480">
    <property type="entry name" value="DctP"/>
    <property type="match status" value="1"/>
</dbReference>
<dbReference type="PANTHER" id="PTHR33376:SF2">
    <property type="entry name" value="DICARBOXYLATE-BINDING PERIPLASMIC PROTEIN"/>
    <property type="match status" value="1"/>
</dbReference>
<dbReference type="NCBIfam" id="NF037995">
    <property type="entry name" value="TRAP_S1"/>
    <property type="match status" value="1"/>
</dbReference>
<dbReference type="GO" id="GO:0055085">
    <property type="term" value="P:transmembrane transport"/>
    <property type="evidence" value="ECO:0007669"/>
    <property type="project" value="InterPro"/>
</dbReference>
<keyword evidence="1 2" id="KW-0732">Signal</keyword>
<sequence>MLTNKTTNFRHCLKLTTATGLLAMVALPAQAEQWRGWNIHPPGYPNSVALESFAEEVAEKTEGRVEPKVYHNAVLGDQPDAIEQTRSGALDFANFNMGPMGPIVPATNVLSLPFIFSSPEDMYRIMDGEIGERFADALADKNLIALSWFGSGARSLYNTDHPVTSPEDVDGLKVRVMNNDLYVQMIDELGGNATPMAYSEVYQSLKTGVIDGAENNYPSYESSGHYEVAQYYSLTEHLILPECLCIAKSTWTELSEEDQGIVREAAENAAQEQRKLWEEQAQKSREMVLESGVKINEVDDKSVFQEKMQPIYDAFIQEHPDLESLVSDIQNAQK</sequence>
<dbReference type="AlphaFoldDB" id="A0A4Y4EUC4"/>
<evidence type="ECO:0000313" key="4">
    <source>
        <dbReference type="Proteomes" id="UP000319812"/>
    </source>
</evidence>
<name>A0A4Y4EUC4_9GAMM</name>
<dbReference type="NCBIfam" id="TIGR00787">
    <property type="entry name" value="dctP"/>
    <property type="match status" value="1"/>
</dbReference>
<organism evidence="3 4">
    <name type="scientific">Halomonas halmophila</name>
    <dbReference type="NCBI Taxonomy" id="252"/>
    <lineage>
        <taxon>Bacteria</taxon>
        <taxon>Pseudomonadati</taxon>
        <taxon>Pseudomonadota</taxon>
        <taxon>Gammaproteobacteria</taxon>
        <taxon>Oceanospirillales</taxon>
        <taxon>Halomonadaceae</taxon>
        <taxon>Halomonas</taxon>
    </lineage>
</organism>
<dbReference type="InterPro" id="IPR038404">
    <property type="entry name" value="TRAP_DctP_sf"/>
</dbReference>
<dbReference type="GO" id="GO:0030246">
    <property type="term" value="F:carbohydrate binding"/>
    <property type="evidence" value="ECO:0007669"/>
    <property type="project" value="TreeGrafter"/>
</dbReference>
<proteinExistence type="predicted"/>
<dbReference type="Proteomes" id="UP000319812">
    <property type="component" value="Unassembled WGS sequence"/>
</dbReference>
<feature type="signal peptide" evidence="2">
    <location>
        <begin position="1"/>
        <end position="31"/>
    </location>
</feature>
<evidence type="ECO:0000313" key="3">
    <source>
        <dbReference type="EMBL" id="GED21419.1"/>
    </source>
</evidence>
<keyword evidence="4" id="KW-1185">Reference proteome</keyword>
<evidence type="ECO:0000256" key="2">
    <source>
        <dbReference type="SAM" id="SignalP"/>
    </source>
</evidence>
<evidence type="ECO:0000256" key="1">
    <source>
        <dbReference type="ARBA" id="ARBA00022729"/>
    </source>
</evidence>
<comment type="caution">
    <text evidence="3">The sequence shown here is derived from an EMBL/GenBank/DDBJ whole genome shotgun (WGS) entry which is preliminary data.</text>
</comment>
<dbReference type="PANTHER" id="PTHR33376">
    <property type="match status" value="1"/>
</dbReference>
<dbReference type="RefSeq" id="WP_141317434.1">
    <property type="nucleotide sequence ID" value="NZ_BJOC01000008.1"/>
</dbReference>
<dbReference type="OrthoDB" id="9771186at2"/>
<dbReference type="CDD" id="cd13671">
    <property type="entry name" value="PBP2_TRAP_SBP_like_3"/>
    <property type="match status" value="1"/>
</dbReference>
<dbReference type="GO" id="GO:0030288">
    <property type="term" value="C:outer membrane-bounded periplasmic space"/>
    <property type="evidence" value="ECO:0007669"/>
    <property type="project" value="InterPro"/>
</dbReference>
<reference evidence="3 4" key="1">
    <citation type="submission" date="2019-06" db="EMBL/GenBank/DDBJ databases">
        <title>Whole genome shotgun sequence of Halomonas halmophila NBRC 15537.</title>
        <authorList>
            <person name="Hosoyama A."/>
            <person name="Uohara A."/>
            <person name="Ohji S."/>
            <person name="Ichikawa N."/>
        </authorList>
    </citation>
    <scope>NUCLEOTIDE SEQUENCE [LARGE SCALE GENOMIC DNA]</scope>
    <source>
        <strain evidence="3 4">NBRC 15537</strain>
    </source>
</reference>